<accession>A0ABW2K836</accession>
<dbReference type="InterPro" id="IPR009078">
    <property type="entry name" value="Ferritin-like_SF"/>
</dbReference>
<dbReference type="Gene3D" id="1.20.1260.10">
    <property type="match status" value="1"/>
</dbReference>
<sequence length="164" mass="18502">MRLDTPKDLFVYELSAMYDGEKKIVTMLDEAASNVRDDRLVEMFREHKSETQDQIKNLEQCFKTLDASPHKVACAAIDGIHKELTEFLKHKPSDEVRTMFVLGGATKVEHYEIATYRGLVEKAMCLGQNECAQLLQTNLVQEEETAGKLERCGHDMGLHALASA</sequence>
<name>A0ABW2K836_9ACTN</name>
<proteinExistence type="predicted"/>
<comment type="caution">
    <text evidence="1">The sequence shown here is derived from an EMBL/GenBank/DDBJ whole genome shotgun (WGS) entry which is preliminary data.</text>
</comment>
<evidence type="ECO:0000313" key="1">
    <source>
        <dbReference type="EMBL" id="MFC7326122.1"/>
    </source>
</evidence>
<dbReference type="Pfam" id="PF05974">
    <property type="entry name" value="DUF892"/>
    <property type="match status" value="1"/>
</dbReference>
<gene>
    <name evidence="1" type="ORF">ACFQRF_00075</name>
</gene>
<dbReference type="InterPro" id="IPR012347">
    <property type="entry name" value="Ferritin-like"/>
</dbReference>
<evidence type="ECO:0000313" key="2">
    <source>
        <dbReference type="Proteomes" id="UP001596540"/>
    </source>
</evidence>
<dbReference type="InterPro" id="IPR010287">
    <property type="entry name" value="DUF892_YciF-like"/>
</dbReference>
<organism evidence="1 2">
    <name type="scientific">Marinactinospora rubrisoli</name>
    <dbReference type="NCBI Taxonomy" id="2715399"/>
    <lineage>
        <taxon>Bacteria</taxon>
        <taxon>Bacillati</taxon>
        <taxon>Actinomycetota</taxon>
        <taxon>Actinomycetes</taxon>
        <taxon>Streptosporangiales</taxon>
        <taxon>Nocardiopsidaceae</taxon>
        <taxon>Marinactinospora</taxon>
    </lineage>
</organism>
<protein>
    <submittedName>
        <fullName evidence="1">Ferritin-like domain-containing protein</fullName>
    </submittedName>
</protein>
<dbReference type="InterPro" id="IPR047114">
    <property type="entry name" value="YciF"/>
</dbReference>
<reference evidence="2" key="1">
    <citation type="journal article" date="2019" name="Int. J. Syst. Evol. Microbiol.">
        <title>The Global Catalogue of Microorganisms (GCM) 10K type strain sequencing project: providing services to taxonomists for standard genome sequencing and annotation.</title>
        <authorList>
            <consortium name="The Broad Institute Genomics Platform"/>
            <consortium name="The Broad Institute Genome Sequencing Center for Infectious Disease"/>
            <person name="Wu L."/>
            <person name="Ma J."/>
        </authorList>
    </citation>
    <scope>NUCLEOTIDE SEQUENCE [LARGE SCALE GENOMIC DNA]</scope>
    <source>
        <strain evidence="2">CGMCC 4.7382</strain>
    </source>
</reference>
<dbReference type="Proteomes" id="UP001596540">
    <property type="component" value="Unassembled WGS sequence"/>
</dbReference>
<dbReference type="RefSeq" id="WP_379867909.1">
    <property type="nucleotide sequence ID" value="NZ_JBHTBH010000001.1"/>
</dbReference>
<dbReference type="PANTHER" id="PTHR30565">
    <property type="entry name" value="PROTEIN YCIF"/>
    <property type="match status" value="1"/>
</dbReference>
<keyword evidence="2" id="KW-1185">Reference proteome</keyword>
<dbReference type="PANTHER" id="PTHR30565:SF9">
    <property type="entry name" value="PROTEIN YCIF"/>
    <property type="match status" value="1"/>
</dbReference>
<dbReference type="SUPFAM" id="SSF47240">
    <property type="entry name" value="Ferritin-like"/>
    <property type="match status" value="1"/>
</dbReference>
<dbReference type="EMBL" id="JBHTBH010000001">
    <property type="protein sequence ID" value="MFC7326122.1"/>
    <property type="molecule type" value="Genomic_DNA"/>
</dbReference>